<evidence type="ECO:0000313" key="12">
    <source>
        <dbReference type="EMBL" id="KAL3633280.1"/>
    </source>
</evidence>
<dbReference type="Pfam" id="PF07983">
    <property type="entry name" value="X8"/>
    <property type="match status" value="1"/>
</dbReference>
<evidence type="ECO:0000256" key="5">
    <source>
        <dbReference type="ARBA" id="ARBA00022801"/>
    </source>
</evidence>
<dbReference type="EMBL" id="JAVIJP010000030">
    <property type="protein sequence ID" value="KAL3633280.1"/>
    <property type="molecule type" value="Genomic_DNA"/>
</dbReference>
<accession>A0ABD3CXA2</accession>
<keyword evidence="5 9" id="KW-0378">Hydrolase</keyword>
<dbReference type="SUPFAM" id="SSF51445">
    <property type="entry name" value="(Trans)glycosidases"/>
    <property type="match status" value="1"/>
</dbReference>
<dbReference type="GO" id="GO:0042973">
    <property type="term" value="F:glucan endo-1,3-beta-D-glucosidase activity"/>
    <property type="evidence" value="ECO:0007669"/>
    <property type="project" value="UniProtKB-EC"/>
</dbReference>
<evidence type="ECO:0000259" key="11">
    <source>
        <dbReference type="SMART" id="SM00768"/>
    </source>
</evidence>
<dbReference type="SMART" id="SM00768">
    <property type="entry name" value="X8"/>
    <property type="match status" value="1"/>
</dbReference>
<evidence type="ECO:0000256" key="3">
    <source>
        <dbReference type="ARBA" id="ARBA00012780"/>
    </source>
</evidence>
<dbReference type="Proteomes" id="UP001632038">
    <property type="component" value="Unassembled WGS sequence"/>
</dbReference>
<reference evidence="13" key="1">
    <citation type="journal article" date="2024" name="IScience">
        <title>Strigolactones Initiate the Formation of Haustorium-like Structures in Castilleja.</title>
        <authorList>
            <person name="Buerger M."/>
            <person name="Peterson D."/>
            <person name="Chory J."/>
        </authorList>
    </citation>
    <scope>NUCLEOTIDE SEQUENCE [LARGE SCALE GENOMIC DNA]</scope>
</reference>
<sequence>MDLLSSFLLLLSLLSLSVGEMQPRVGICYGELGNNLPKPSESIKLIQNQLKAKRIKIYGTNPDIIKSITNTDIQISIMLPNELIPSISANQTLADEWVRNNVLPFYPKSKIRYLLIGNEILSNQPNTTWFQLVPAMRKIRVSVKKLGLNKVKIGTPLAMDCLESSFPPSNGTFRSSVRGEVIEPLLQFLNRTKSFFFVDVYTYFAWASQPKQINLNYALLQPTNRTFTDPVTGLKYTNLLDQMLDALYFAMNRTGYPNVRLFIAETGWPNGGDLDQIGANIYNAATYNRNAVAKFTKKSTAGTPFRPKQVIPAMIFALYNENNKTGPGTERHFGQLYPNGSFVYPIDFSGKTNNYPPLKPEPNSYVGELWCVVKNGANMTAVAGARSWACSNGNSSHTCDAIQPKMPCYNSSSSLITQASYAFSSYWAEMRAVGGSCFFNGLAESTKTDPISELANFQVSMLKGSRVRSLIGPRYCSRSLIGY</sequence>
<evidence type="ECO:0000256" key="7">
    <source>
        <dbReference type="ARBA" id="ARBA00023295"/>
    </source>
</evidence>
<evidence type="ECO:0000256" key="9">
    <source>
        <dbReference type="RuleBase" id="RU004336"/>
    </source>
</evidence>
<keyword evidence="6" id="KW-1015">Disulfide bond</keyword>
<dbReference type="InterPro" id="IPR017853">
    <property type="entry name" value="GH"/>
</dbReference>
<keyword evidence="13" id="KW-1185">Reference proteome</keyword>
<keyword evidence="7 9" id="KW-0326">Glycosidase</keyword>
<dbReference type="PROSITE" id="PS00587">
    <property type="entry name" value="GLYCOSYL_HYDROL_F17"/>
    <property type="match status" value="1"/>
</dbReference>
<proteinExistence type="inferred from homology"/>
<dbReference type="InterPro" id="IPR000490">
    <property type="entry name" value="Glyco_hydro_17"/>
</dbReference>
<evidence type="ECO:0000256" key="6">
    <source>
        <dbReference type="ARBA" id="ARBA00023157"/>
    </source>
</evidence>
<dbReference type="PANTHER" id="PTHR32227">
    <property type="entry name" value="GLUCAN ENDO-1,3-BETA-GLUCOSIDASE BG1-RELATED-RELATED"/>
    <property type="match status" value="1"/>
</dbReference>
<organism evidence="12 13">
    <name type="scientific">Castilleja foliolosa</name>
    <dbReference type="NCBI Taxonomy" id="1961234"/>
    <lineage>
        <taxon>Eukaryota</taxon>
        <taxon>Viridiplantae</taxon>
        <taxon>Streptophyta</taxon>
        <taxon>Embryophyta</taxon>
        <taxon>Tracheophyta</taxon>
        <taxon>Spermatophyta</taxon>
        <taxon>Magnoliopsida</taxon>
        <taxon>eudicotyledons</taxon>
        <taxon>Gunneridae</taxon>
        <taxon>Pentapetalae</taxon>
        <taxon>asterids</taxon>
        <taxon>lamiids</taxon>
        <taxon>Lamiales</taxon>
        <taxon>Orobanchaceae</taxon>
        <taxon>Pedicularideae</taxon>
        <taxon>Castillejinae</taxon>
        <taxon>Castilleja</taxon>
    </lineage>
</organism>
<gene>
    <name evidence="12" type="ORF">CASFOL_022807</name>
</gene>
<dbReference type="Gene3D" id="3.20.20.80">
    <property type="entry name" value="Glycosidases"/>
    <property type="match status" value="1"/>
</dbReference>
<dbReference type="Pfam" id="PF00332">
    <property type="entry name" value="Glyco_hydro_17"/>
    <property type="match status" value="1"/>
</dbReference>
<name>A0ABD3CXA2_9LAMI</name>
<dbReference type="EC" id="3.2.1.39" evidence="3"/>
<dbReference type="FunFam" id="3.20.20.80:FF:000005">
    <property type="entry name" value="Glucan endo-1,3-beta-glucosidase 14"/>
    <property type="match status" value="1"/>
</dbReference>
<dbReference type="AlphaFoldDB" id="A0ABD3CXA2"/>
<feature type="domain" description="X8" evidence="11">
    <location>
        <begin position="369"/>
        <end position="457"/>
    </location>
</feature>
<dbReference type="Gene3D" id="1.20.58.1040">
    <property type="match status" value="1"/>
</dbReference>
<comment type="caution">
    <text evidence="12">The sequence shown here is derived from an EMBL/GenBank/DDBJ whole genome shotgun (WGS) entry which is preliminary data.</text>
</comment>
<dbReference type="InterPro" id="IPR012946">
    <property type="entry name" value="X8"/>
</dbReference>
<evidence type="ECO:0000256" key="1">
    <source>
        <dbReference type="ARBA" id="ARBA00000382"/>
    </source>
</evidence>
<evidence type="ECO:0000256" key="8">
    <source>
        <dbReference type="RuleBase" id="RU004335"/>
    </source>
</evidence>
<comment type="similarity">
    <text evidence="2 8">Belongs to the glycosyl hydrolase 17 family.</text>
</comment>
<feature type="chain" id="PRO_5044829967" description="glucan endo-1,3-beta-D-glucosidase" evidence="10">
    <location>
        <begin position="20"/>
        <end position="483"/>
    </location>
</feature>
<feature type="signal peptide" evidence="10">
    <location>
        <begin position="1"/>
        <end position="19"/>
    </location>
</feature>
<comment type="catalytic activity">
    <reaction evidence="1">
        <text>Hydrolysis of (1-&gt;3)-beta-D-glucosidic linkages in (1-&gt;3)-beta-D-glucans.</text>
        <dbReference type="EC" id="3.2.1.39"/>
    </reaction>
</comment>
<evidence type="ECO:0000256" key="10">
    <source>
        <dbReference type="SAM" id="SignalP"/>
    </source>
</evidence>
<evidence type="ECO:0000256" key="4">
    <source>
        <dbReference type="ARBA" id="ARBA00022729"/>
    </source>
</evidence>
<evidence type="ECO:0000256" key="2">
    <source>
        <dbReference type="ARBA" id="ARBA00008773"/>
    </source>
</evidence>
<dbReference type="InterPro" id="IPR044965">
    <property type="entry name" value="Glyco_hydro_17_plant"/>
</dbReference>
<protein>
    <recommendedName>
        <fullName evidence="3">glucan endo-1,3-beta-D-glucosidase</fullName>
        <ecNumber evidence="3">3.2.1.39</ecNumber>
    </recommendedName>
</protein>
<evidence type="ECO:0000313" key="13">
    <source>
        <dbReference type="Proteomes" id="UP001632038"/>
    </source>
</evidence>
<keyword evidence="4 10" id="KW-0732">Signal</keyword>